<dbReference type="EMBL" id="JMCC02000150">
    <property type="protein sequence ID" value="KIG12116.1"/>
    <property type="molecule type" value="Genomic_DNA"/>
</dbReference>
<accession>A0A0C2CLK1</accession>
<protein>
    <submittedName>
        <fullName evidence="1">Uncharacterized protein</fullName>
    </submittedName>
</protein>
<name>A0A0C2CLK1_9BACT</name>
<comment type="caution">
    <text evidence="1">The sequence shown here is derived from an EMBL/GenBank/DDBJ whole genome shotgun (WGS) entry which is preliminary data.</text>
</comment>
<sequence>MPSLPQLPNEMPARFDAATLLALRHNPPRMGLWAMERRGQMFEARTLLRPTPVFAGPPGPAVLRRDEFVALESWPQPDAWQPGDRVMVPVESTDEASATRYVAWLLALAERERAAPITASAHLGPCAVAPFSSDAAGTHRLWAIAAARLALPASIRVEARHDLIGIRLAQVALGFGADTLAGPISADRHLPVAGVTRPDETSITGLRNLIEQAGLECALHEDTASRVLETGRQTVRVELSSLDLTPGDRNK</sequence>
<dbReference type="AlphaFoldDB" id="A0A0C2CLK1"/>
<reference evidence="1 2" key="1">
    <citation type="submission" date="2014-12" db="EMBL/GenBank/DDBJ databases">
        <title>Genome assembly of Enhygromyxa salina DSM 15201.</title>
        <authorList>
            <person name="Sharma G."/>
            <person name="Subramanian S."/>
        </authorList>
    </citation>
    <scope>NUCLEOTIDE SEQUENCE [LARGE SCALE GENOMIC DNA]</scope>
    <source>
        <strain evidence="1 2">DSM 15201</strain>
    </source>
</reference>
<proteinExistence type="predicted"/>
<evidence type="ECO:0000313" key="1">
    <source>
        <dbReference type="EMBL" id="KIG12116.1"/>
    </source>
</evidence>
<dbReference type="RefSeq" id="WP_146662437.1">
    <property type="nucleotide sequence ID" value="NZ_JMCC02000150.1"/>
</dbReference>
<evidence type="ECO:0000313" key="2">
    <source>
        <dbReference type="Proteomes" id="UP000031599"/>
    </source>
</evidence>
<gene>
    <name evidence="1" type="ORF">DB30_02031</name>
</gene>
<organism evidence="1 2">
    <name type="scientific">Enhygromyxa salina</name>
    <dbReference type="NCBI Taxonomy" id="215803"/>
    <lineage>
        <taxon>Bacteria</taxon>
        <taxon>Pseudomonadati</taxon>
        <taxon>Myxococcota</taxon>
        <taxon>Polyangia</taxon>
        <taxon>Nannocystales</taxon>
        <taxon>Nannocystaceae</taxon>
        <taxon>Enhygromyxa</taxon>
    </lineage>
</organism>
<dbReference type="Proteomes" id="UP000031599">
    <property type="component" value="Unassembled WGS sequence"/>
</dbReference>